<evidence type="ECO:0000259" key="4">
    <source>
        <dbReference type="Pfam" id="PF14432"/>
    </source>
</evidence>
<sequence length="539" mass="60553">MGKHLIFTIVSLSSPMSYAQHIFSKLQGPNIFTRNTMIKGYAESANPRPAVELYYQMHMSSIEPDTHTYPFLLKAVAKLTAVREGEKIHSIAIRNGFESLVFVQNSLVHMYAACGHAECAHRMFELTPEKDLVAWNSVINGYALNGMPNEALTLFREMGLEGVQPDGFTMVSLLSACAELGALALGRRAHVYMFKVGLSVNLHANNSLLDLYAKCGSIRDAQKIFDEMKERNVVSWTSLIVGLAVNGFGKEALELFKDLEKEGFVPTAVTFVGVLYACSHCGMVDEGFNYFERMKKEYGLVPRMEHYGCMVDLLGRSGKVKEAYEYIQNMPLQPNAVIWRTLLGACTIHGLLSLGEVARARLLELEPGHSGDYVLLSNLYAAERHWSDVQKLRRTMLTEGVRKTPGYSLVELGNKVYEFTIGDRSQPQSEDIYAMLAEITKLLKLEGYVPHTANVLADIEEEEKENALLYHSEKIAIAFMLINTTPGTPIRVVKNLRACADCHLAIKLISKVFKREIAVRDRSRFHHFRNGDCSCQDYW</sequence>
<comment type="caution">
    <text evidence="5">The sequence shown here is derived from an EMBL/GenBank/DDBJ whole genome shotgun (WGS) entry which is preliminary data.</text>
</comment>
<reference evidence="5" key="1">
    <citation type="submission" date="2020-12" db="EMBL/GenBank/DDBJ databases">
        <title>WGS assembly of Carya illinoinensis cv. Pawnee.</title>
        <authorList>
            <person name="Platts A."/>
            <person name="Shu S."/>
            <person name="Wright S."/>
            <person name="Barry K."/>
            <person name="Edger P."/>
            <person name="Pires J.C."/>
            <person name="Schmutz J."/>
        </authorList>
    </citation>
    <scope>NUCLEOTIDE SEQUENCE</scope>
    <source>
        <tissue evidence="5">Leaf</tissue>
    </source>
</reference>
<feature type="repeat" description="PPR" evidence="3">
    <location>
        <begin position="232"/>
        <end position="266"/>
    </location>
</feature>
<organism evidence="5 6">
    <name type="scientific">Carya illinoinensis</name>
    <name type="common">Pecan</name>
    <dbReference type="NCBI Taxonomy" id="32201"/>
    <lineage>
        <taxon>Eukaryota</taxon>
        <taxon>Viridiplantae</taxon>
        <taxon>Streptophyta</taxon>
        <taxon>Embryophyta</taxon>
        <taxon>Tracheophyta</taxon>
        <taxon>Spermatophyta</taxon>
        <taxon>Magnoliopsida</taxon>
        <taxon>eudicotyledons</taxon>
        <taxon>Gunneridae</taxon>
        <taxon>Pentapetalae</taxon>
        <taxon>rosids</taxon>
        <taxon>fabids</taxon>
        <taxon>Fagales</taxon>
        <taxon>Juglandaceae</taxon>
        <taxon>Carya</taxon>
    </lineage>
</organism>
<comment type="similarity">
    <text evidence="1">Belongs to the PPR family. PCMP-H subfamily.</text>
</comment>
<evidence type="ECO:0000256" key="3">
    <source>
        <dbReference type="PROSITE-ProRule" id="PRU00708"/>
    </source>
</evidence>
<dbReference type="GO" id="GO:0009451">
    <property type="term" value="P:RNA modification"/>
    <property type="evidence" value="ECO:0007669"/>
    <property type="project" value="InterPro"/>
</dbReference>
<dbReference type="AlphaFoldDB" id="A0A8T1PDW6"/>
<accession>A0A8T1PDW6</accession>
<dbReference type="EMBL" id="CM031818">
    <property type="protein sequence ID" value="KAG6639277.1"/>
    <property type="molecule type" value="Genomic_DNA"/>
</dbReference>
<dbReference type="FunFam" id="1.25.40.10:FF:000366">
    <property type="entry name" value="Pentatricopeptide (PPR) repeat-containing protein"/>
    <property type="match status" value="1"/>
</dbReference>
<dbReference type="Proteomes" id="UP000811609">
    <property type="component" value="Chromosome 10"/>
</dbReference>
<dbReference type="Pfam" id="PF13041">
    <property type="entry name" value="PPR_2"/>
    <property type="match status" value="3"/>
</dbReference>
<dbReference type="PANTHER" id="PTHR47926">
    <property type="entry name" value="PENTATRICOPEPTIDE REPEAT-CONTAINING PROTEIN"/>
    <property type="match status" value="1"/>
</dbReference>
<dbReference type="Pfam" id="PF01535">
    <property type="entry name" value="PPR"/>
    <property type="match status" value="1"/>
</dbReference>
<dbReference type="FunFam" id="1.25.40.10:FF:000427">
    <property type="entry name" value="Pentatricopeptide repeat-containing protein chloroplastic"/>
    <property type="match status" value="1"/>
</dbReference>
<name>A0A8T1PDW6_CARIL</name>
<protein>
    <recommendedName>
        <fullName evidence="4">DYW domain-containing protein</fullName>
    </recommendedName>
</protein>
<dbReference type="GO" id="GO:0008270">
    <property type="term" value="F:zinc ion binding"/>
    <property type="evidence" value="ECO:0007669"/>
    <property type="project" value="InterPro"/>
</dbReference>
<evidence type="ECO:0000313" key="6">
    <source>
        <dbReference type="Proteomes" id="UP000811609"/>
    </source>
</evidence>
<evidence type="ECO:0000256" key="2">
    <source>
        <dbReference type="ARBA" id="ARBA00022737"/>
    </source>
</evidence>
<evidence type="ECO:0000256" key="1">
    <source>
        <dbReference type="ARBA" id="ARBA00006643"/>
    </source>
</evidence>
<feature type="domain" description="DYW" evidence="4">
    <location>
        <begin position="447"/>
        <end position="539"/>
    </location>
</feature>
<dbReference type="PANTHER" id="PTHR47926:SF507">
    <property type="entry name" value="DYW DOMAIN-CONTAINING PROTEIN"/>
    <property type="match status" value="1"/>
</dbReference>
<feature type="repeat" description="PPR" evidence="3">
    <location>
        <begin position="30"/>
        <end position="64"/>
    </location>
</feature>
<dbReference type="PROSITE" id="PS51375">
    <property type="entry name" value="PPR"/>
    <property type="match status" value="4"/>
</dbReference>
<dbReference type="InterPro" id="IPR002885">
    <property type="entry name" value="PPR_rpt"/>
</dbReference>
<dbReference type="GO" id="GO:0003723">
    <property type="term" value="F:RNA binding"/>
    <property type="evidence" value="ECO:0007669"/>
    <property type="project" value="InterPro"/>
</dbReference>
<keyword evidence="6" id="KW-1185">Reference proteome</keyword>
<gene>
    <name evidence="5" type="ORF">CIPAW_10G087900</name>
</gene>
<dbReference type="NCBIfam" id="TIGR00756">
    <property type="entry name" value="PPR"/>
    <property type="match status" value="5"/>
</dbReference>
<proteinExistence type="inferred from homology"/>
<feature type="repeat" description="PPR" evidence="3">
    <location>
        <begin position="131"/>
        <end position="165"/>
    </location>
</feature>
<evidence type="ECO:0000313" key="5">
    <source>
        <dbReference type="EMBL" id="KAG6639277.1"/>
    </source>
</evidence>
<dbReference type="InterPro" id="IPR046848">
    <property type="entry name" value="E_motif"/>
</dbReference>
<dbReference type="FunFam" id="1.25.40.10:FF:000031">
    <property type="entry name" value="Pentatricopeptide repeat-containing protein mitochondrial"/>
    <property type="match status" value="1"/>
</dbReference>
<dbReference type="Pfam" id="PF14432">
    <property type="entry name" value="DYW_deaminase"/>
    <property type="match status" value="1"/>
</dbReference>
<dbReference type="InterPro" id="IPR032867">
    <property type="entry name" value="DYW_dom"/>
</dbReference>
<dbReference type="Pfam" id="PF20431">
    <property type="entry name" value="E_motif"/>
    <property type="match status" value="1"/>
</dbReference>
<keyword evidence="2" id="KW-0677">Repeat</keyword>
<dbReference type="InterPro" id="IPR046960">
    <property type="entry name" value="PPR_At4g14850-like_plant"/>
</dbReference>
<feature type="repeat" description="PPR" evidence="3">
    <location>
        <begin position="201"/>
        <end position="231"/>
    </location>
</feature>